<proteinExistence type="predicted"/>
<feature type="domain" description="Cilia- and flagella-associated protein 58 central coiled coil" evidence="4">
    <location>
        <begin position="371"/>
        <end position="668"/>
    </location>
</feature>
<evidence type="ECO:0000256" key="2">
    <source>
        <dbReference type="SAM" id="Coils"/>
    </source>
</evidence>
<dbReference type="EMBL" id="HBJA01134993">
    <property type="protein sequence ID" value="CAE0835074.1"/>
    <property type="molecule type" value="Transcribed_RNA"/>
</dbReference>
<dbReference type="GO" id="GO:0005856">
    <property type="term" value="C:cytoskeleton"/>
    <property type="evidence" value="ECO:0007669"/>
    <property type="project" value="TreeGrafter"/>
</dbReference>
<protein>
    <recommendedName>
        <fullName evidence="4">Cilia- and flagella-associated protein 58 central coiled coil domain-containing protein</fullName>
    </recommendedName>
</protein>
<evidence type="ECO:0000256" key="3">
    <source>
        <dbReference type="SAM" id="MobiDB-lite"/>
    </source>
</evidence>
<dbReference type="PANTHER" id="PTHR32083:SF0">
    <property type="entry name" value="CILIA AND FLAGELLA-ASSOCIATED PROTEIN 58"/>
    <property type="match status" value="1"/>
</dbReference>
<dbReference type="InterPro" id="IPR049270">
    <property type="entry name" value="CFAP58_CC"/>
</dbReference>
<feature type="region of interest" description="Disordered" evidence="3">
    <location>
        <begin position="877"/>
        <end position="995"/>
    </location>
</feature>
<evidence type="ECO:0000259" key="4">
    <source>
        <dbReference type="Pfam" id="PF21771"/>
    </source>
</evidence>
<dbReference type="PANTHER" id="PTHR32083">
    <property type="entry name" value="CILIA AND FLAGELLA-ASSOCIATED PROTEIN 58-RELATED"/>
    <property type="match status" value="1"/>
</dbReference>
<gene>
    <name evidence="5" type="ORF">EGYM00163_LOCUS46378</name>
</gene>
<evidence type="ECO:0000313" key="5">
    <source>
        <dbReference type="EMBL" id="CAE0835074.1"/>
    </source>
</evidence>
<name>A0A7S4GFA4_9EUGL</name>
<organism evidence="5">
    <name type="scientific">Eutreptiella gymnastica</name>
    <dbReference type="NCBI Taxonomy" id="73025"/>
    <lineage>
        <taxon>Eukaryota</taxon>
        <taxon>Discoba</taxon>
        <taxon>Euglenozoa</taxon>
        <taxon>Euglenida</taxon>
        <taxon>Spirocuta</taxon>
        <taxon>Euglenophyceae</taxon>
        <taxon>Eutreptiales</taxon>
        <taxon>Eutreptiaceae</taxon>
        <taxon>Eutreptiella</taxon>
    </lineage>
</organism>
<keyword evidence="1 2" id="KW-0175">Coiled coil</keyword>
<feature type="coiled-coil region" evidence="2">
    <location>
        <begin position="260"/>
        <end position="612"/>
    </location>
</feature>
<accession>A0A7S4GFA4</accession>
<dbReference type="AlphaFoldDB" id="A0A7S4GFA4"/>
<dbReference type="Pfam" id="PF21771">
    <property type="entry name" value="CFAP58_CC"/>
    <property type="match status" value="1"/>
</dbReference>
<reference evidence="5" key="1">
    <citation type="submission" date="2021-01" db="EMBL/GenBank/DDBJ databases">
        <authorList>
            <person name="Corre E."/>
            <person name="Pelletier E."/>
            <person name="Niang G."/>
            <person name="Scheremetjew M."/>
            <person name="Finn R."/>
            <person name="Kale V."/>
            <person name="Holt S."/>
            <person name="Cochrane G."/>
            <person name="Meng A."/>
            <person name="Brown T."/>
            <person name="Cohen L."/>
        </authorList>
    </citation>
    <scope>NUCLEOTIDE SEQUENCE</scope>
    <source>
        <strain evidence="5">CCMP1594</strain>
    </source>
</reference>
<feature type="compositionally biased region" description="Low complexity" evidence="3">
    <location>
        <begin position="894"/>
        <end position="904"/>
    </location>
</feature>
<sequence>MAQVQDKQLEDIVAQSNAFDQYEKAFQEVLMELDSDELMEPFRREYETLHHSFLKSHESEKRLIKKCQDLVAEILSCQNKVRTADELSAGDQSTIESLRKEIGKARNKLETSKEKEVTAKEKIKQLRIEIKDLENQVKKGVSGLIGHDSTISELAKVRDDLTKERDTQNTQLAAIRADITDYQNKLSRLAAEQNVQDNELLNLKNVIGMKGQELDEQKQRKDTWEHELKGLKGDLTAKGQEIQEKNHVIQNSMQAILRLDEQLMDQKAQTEKAIKEYEQINRKTQKYQQDLEEEIQKNSQILADNQNLNAQLKLKDTEIVQVRAENAKQTKIKDAVLKRNKALEQSKDEVEEERNGLRSGIQAMEEDIAQAQKAAENDRKQMDDLTRERDILNKNYLKAQGSTSKQSDWVLIKENQKRNLEQEIHGFELHAQKQRELIYQLQKETEAYEKDAEDASQKYSKALDAVKTQGHVVQENQKAIQDSENKLKQQQNLFEIVLNERNLYSKQLLELHSEINEMRRKFRIMNHQITQLKDEIQQKEKALVEEHIQQQKLQREKKEYQQKIKRHKTMIDTNDKKITQLSQEINKLNQIINEADAEKSKQKRDYENVMNERDILGAQLIKRNDELAQLYEKIRIQQSMLNKGELQYRDRLLDIRNLSSKISQLTMELNNVRAYISRLADLKRAINTQTKTLNQERAKVKAMYDELENPLNVHRWHKLEGSEPQTFEMIQRIHSLQKQLIAKTEDIQEKEAMIAEKEKLYVELKGILSRQPGPEVAEQLNVYKENLKKKTVQMKSMQASLAHFQSQVTQYTSEYEKVTGELNDIKKTYFKNKRQEQRMQMSGTDMMYASGGSSEPQLTEEQRALLEEQQRLQQQLANQEAIRAQQETERKARMQAQQAMAQEAQEFERLQAQQQERQVPQDFEGTVEKEKEGDAKGVDVEGTVLVKPAAEAASPITEQSPPPDVAEGEPSGGQGDVSDTPKAGDDGPPPGDDSQ</sequence>
<feature type="compositionally biased region" description="Basic and acidic residues" evidence="3">
    <location>
        <begin position="926"/>
        <end position="939"/>
    </location>
</feature>
<feature type="coiled-coil region" evidence="2">
    <location>
        <begin position="95"/>
        <end position="234"/>
    </location>
</feature>
<evidence type="ECO:0000256" key="1">
    <source>
        <dbReference type="ARBA" id="ARBA00023054"/>
    </source>
</evidence>